<proteinExistence type="inferred from homology"/>
<keyword evidence="3" id="KW-0805">Transcription regulation</keyword>
<dbReference type="CDD" id="cd00609">
    <property type="entry name" value="AAT_like"/>
    <property type="match status" value="1"/>
</dbReference>
<dbReference type="EMBL" id="CP000378">
    <property type="protein sequence ID" value="ABF77799.1"/>
    <property type="molecule type" value="Genomic_DNA"/>
</dbReference>
<evidence type="ECO:0000313" key="8">
    <source>
        <dbReference type="EMBL" id="ABF77799.1"/>
    </source>
</evidence>
<feature type="compositionally biased region" description="Basic and acidic residues" evidence="6">
    <location>
        <begin position="475"/>
        <end position="497"/>
    </location>
</feature>
<organism evidence="8">
    <name type="scientific">Burkholderia orbicola (strain AU 1054)</name>
    <dbReference type="NCBI Taxonomy" id="331271"/>
    <lineage>
        <taxon>Bacteria</taxon>
        <taxon>Pseudomonadati</taxon>
        <taxon>Pseudomonadota</taxon>
        <taxon>Betaproteobacteria</taxon>
        <taxon>Burkholderiales</taxon>
        <taxon>Burkholderiaceae</taxon>
        <taxon>Burkholderia</taxon>
        <taxon>Burkholderia cepacia complex</taxon>
        <taxon>Burkholderia orbicola</taxon>
    </lineage>
</organism>
<dbReference type="InterPro" id="IPR015424">
    <property type="entry name" value="PyrdxlP-dep_Trfase"/>
</dbReference>
<keyword evidence="2" id="KW-0663">Pyridoxal phosphate</keyword>
<dbReference type="HOGENOM" id="CLU_017584_0_1_4"/>
<feature type="region of interest" description="Disordered" evidence="6">
    <location>
        <begin position="472"/>
        <end position="497"/>
    </location>
</feature>
<dbReference type="SMART" id="SM00345">
    <property type="entry name" value="HTH_GNTR"/>
    <property type="match status" value="1"/>
</dbReference>
<dbReference type="Pfam" id="PF00155">
    <property type="entry name" value="Aminotran_1_2"/>
    <property type="match status" value="1"/>
</dbReference>
<dbReference type="InterPro" id="IPR051446">
    <property type="entry name" value="HTH_trans_reg/aminotransferase"/>
</dbReference>
<comment type="similarity">
    <text evidence="1">In the C-terminal section; belongs to the class-I pyridoxal-phosphate-dependent aminotransferase family.</text>
</comment>
<dbReference type="PANTHER" id="PTHR46577:SF1">
    <property type="entry name" value="HTH-TYPE TRANSCRIPTIONAL REGULATORY PROTEIN GABR"/>
    <property type="match status" value="1"/>
</dbReference>
<name>A0A0H2XSA5_BURO1</name>
<dbReference type="InterPro" id="IPR004839">
    <property type="entry name" value="Aminotransferase_I/II_large"/>
</dbReference>
<dbReference type="InterPro" id="IPR036390">
    <property type="entry name" value="WH_DNA-bd_sf"/>
</dbReference>
<feature type="domain" description="HTH gntR-type" evidence="7">
    <location>
        <begin position="20"/>
        <end position="88"/>
    </location>
</feature>
<dbReference type="AlphaFoldDB" id="A0A0H2XSA5"/>
<dbReference type="PROSITE" id="PS50949">
    <property type="entry name" value="HTH_GNTR"/>
    <property type="match status" value="1"/>
</dbReference>
<sequence>MNQPNSPAALSILVDRAIAEPIGDQIHASLRQAIVEGRLVPGQRLPSGRDLAAQLGVARGTVRVAYDRLIAENLVFGAGSSGTHVCARLPAERADGEASLDGPLADFTRPFSSAPLPFQMGVPAHDAFPAKLWARMRTRAVRADAFAYTAYADPRGEPALRAQIASHLAVSRQMQCHPDQVIVTSGYRQSLMLALTALRAHGRKAWLEEPGYPLGRRALEIIGAAVIPVPVDADGLRVEAGVASAPDALLALVTPGQHAPLGVTLSPARRHALLDWAATRGAWIIEDDYLGELQLEGRAAPALAAGEGAECVVHIGAFSKTISPGLGLGFVVAPRSVAERLVEVAAVLSPAPNRTTQLAVTEFLRNGHYLRHLRQMKALYAERRRLTLAHVNKFLPGTMMAGLGVIAPLPQTADDRMVVGIARAHGLAPSALSAWYLRRSNAQGGLLLSATNLRPDNIETVCATLAGIVASSSRSPHESNGRQRGVERPLSRNIDDR</sequence>
<dbReference type="Pfam" id="PF00392">
    <property type="entry name" value="GntR"/>
    <property type="match status" value="1"/>
</dbReference>
<dbReference type="PRINTS" id="PR00035">
    <property type="entry name" value="HTHGNTR"/>
</dbReference>
<dbReference type="InterPro" id="IPR036388">
    <property type="entry name" value="WH-like_DNA-bd_sf"/>
</dbReference>
<evidence type="ECO:0000256" key="1">
    <source>
        <dbReference type="ARBA" id="ARBA00005384"/>
    </source>
</evidence>
<dbReference type="Gene3D" id="3.40.640.10">
    <property type="entry name" value="Type I PLP-dependent aspartate aminotransferase-like (Major domain)"/>
    <property type="match status" value="1"/>
</dbReference>
<dbReference type="InterPro" id="IPR000524">
    <property type="entry name" value="Tscrpt_reg_HTH_GntR"/>
</dbReference>
<keyword evidence="4" id="KW-0238">DNA-binding</keyword>
<evidence type="ECO:0000256" key="4">
    <source>
        <dbReference type="ARBA" id="ARBA00023125"/>
    </source>
</evidence>
<reference evidence="8" key="1">
    <citation type="submission" date="2006-05" db="EMBL/GenBank/DDBJ databases">
        <title>Complete sequence of chromosome 1 of Burkholderia cenocepacia AU 1054.</title>
        <authorList>
            <consortium name="US DOE Joint Genome Institute"/>
            <person name="Copeland A."/>
            <person name="Lucas S."/>
            <person name="Lapidus A."/>
            <person name="Barry K."/>
            <person name="Detter J.C."/>
            <person name="Glavina del Rio T."/>
            <person name="Hammon N."/>
            <person name="Israni S."/>
            <person name="Dalin E."/>
            <person name="Tice H."/>
            <person name="Pitluck S."/>
            <person name="Chain P."/>
            <person name="Malfatti S."/>
            <person name="Shin M."/>
            <person name="Vergez L."/>
            <person name="Schmutz J."/>
            <person name="Larimer F."/>
            <person name="Land M."/>
            <person name="Hauser L."/>
            <person name="Kyrpides N."/>
            <person name="Lykidis A."/>
            <person name="LiPuma J.J."/>
            <person name="Konstantinidis K."/>
            <person name="Tiedje J.M."/>
            <person name="Richardson P."/>
        </authorList>
    </citation>
    <scope>NUCLEOTIDE SEQUENCE [LARGE SCALE GENOMIC DNA]</scope>
    <source>
        <strain evidence="8">AU 1054</strain>
    </source>
</reference>
<dbReference type="CDD" id="cd07377">
    <property type="entry name" value="WHTH_GntR"/>
    <property type="match status" value="1"/>
</dbReference>
<dbReference type="SUPFAM" id="SSF46785">
    <property type="entry name" value="Winged helix' DNA-binding domain"/>
    <property type="match status" value="1"/>
</dbReference>
<dbReference type="Gene3D" id="1.10.10.10">
    <property type="entry name" value="Winged helix-like DNA-binding domain superfamily/Winged helix DNA-binding domain"/>
    <property type="match status" value="1"/>
</dbReference>
<dbReference type="GO" id="GO:0030170">
    <property type="term" value="F:pyridoxal phosphate binding"/>
    <property type="evidence" value="ECO:0007669"/>
    <property type="project" value="InterPro"/>
</dbReference>
<accession>A0A0H2XSA5</accession>
<gene>
    <name evidence="8" type="ordered locus">Bcen_2903</name>
</gene>
<evidence type="ECO:0000256" key="6">
    <source>
        <dbReference type="SAM" id="MobiDB-lite"/>
    </source>
</evidence>
<evidence type="ECO:0000256" key="5">
    <source>
        <dbReference type="ARBA" id="ARBA00023163"/>
    </source>
</evidence>
<dbReference type="SUPFAM" id="SSF53383">
    <property type="entry name" value="PLP-dependent transferases"/>
    <property type="match status" value="1"/>
</dbReference>
<dbReference type="PANTHER" id="PTHR46577">
    <property type="entry name" value="HTH-TYPE TRANSCRIPTIONAL REGULATORY PROTEIN GABR"/>
    <property type="match status" value="1"/>
</dbReference>
<keyword evidence="5" id="KW-0804">Transcription</keyword>
<dbReference type="GO" id="GO:0003677">
    <property type="term" value="F:DNA binding"/>
    <property type="evidence" value="ECO:0007669"/>
    <property type="project" value="UniProtKB-KW"/>
</dbReference>
<dbReference type="GO" id="GO:0003700">
    <property type="term" value="F:DNA-binding transcription factor activity"/>
    <property type="evidence" value="ECO:0007669"/>
    <property type="project" value="InterPro"/>
</dbReference>
<evidence type="ECO:0000256" key="3">
    <source>
        <dbReference type="ARBA" id="ARBA00023015"/>
    </source>
</evidence>
<dbReference type="InterPro" id="IPR015421">
    <property type="entry name" value="PyrdxlP-dep_Trfase_major"/>
</dbReference>
<protein>
    <submittedName>
        <fullName evidence="8">Transcriptional regulator, GntR family</fullName>
    </submittedName>
</protein>
<evidence type="ECO:0000259" key="7">
    <source>
        <dbReference type="PROSITE" id="PS50949"/>
    </source>
</evidence>
<evidence type="ECO:0000256" key="2">
    <source>
        <dbReference type="ARBA" id="ARBA00022898"/>
    </source>
</evidence>